<comment type="similarity">
    <text evidence="1">Belongs to the YciI family.</text>
</comment>
<organism evidence="3 4">
    <name type="scientific">Streptomyces monashensis</name>
    <dbReference type="NCBI Taxonomy" id="1678012"/>
    <lineage>
        <taxon>Bacteria</taxon>
        <taxon>Bacillati</taxon>
        <taxon>Actinomycetota</taxon>
        <taxon>Actinomycetes</taxon>
        <taxon>Kitasatosporales</taxon>
        <taxon>Streptomycetaceae</taxon>
        <taxon>Streptomyces</taxon>
    </lineage>
</organism>
<protein>
    <recommendedName>
        <fullName evidence="2">YCII-related domain-containing protein</fullName>
    </recommendedName>
</protein>
<sequence length="123" mass="13416">MKFVISLHINPAVMDALTDEEKAAIGAGHTRFIQELKESGELLATQALVDPSQAVVVSVRDGQPVVTDGPFLEAKEFLGGFYLIDCEDKERAIELAARIPDTRIAGLGVEVRQVMFYEGQLEA</sequence>
<dbReference type="Proteomes" id="UP000179642">
    <property type="component" value="Unassembled WGS sequence"/>
</dbReference>
<dbReference type="Pfam" id="PF03795">
    <property type="entry name" value="YCII"/>
    <property type="match status" value="1"/>
</dbReference>
<evidence type="ECO:0000313" key="3">
    <source>
        <dbReference type="EMBL" id="OIJ87043.1"/>
    </source>
</evidence>
<accession>A0A1S2NZX2</accession>
<dbReference type="OrthoDB" id="668782at2"/>
<evidence type="ECO:0000313" key="4">
    <source>
        <dbReference type="Proteomes" id="UP000179642"/>
    </source>
</evidence>
<dbReference type="InterPro" id="IPR011008">
    <property type="entry name" value="Dimeric_a/b-barrel"/>
</dbReference>
<comment type="caution">
    <text evidence="3">The sequence shown here is derived from an EMBL/GenBank/DDBJ whole genome shotgun (WGS) entry which is preliminary data.</text>
</comment>
<dbReference type="Gene3D" id="3.30.70.1060">
    <property type="entry name" value="Dimeric alpha+beta barrel"/>
    <property type="match status" value="1"/>
</dbReference>
<dbReference type="AlphaFoldDB" id="A0A1S2NZX2"/>
<dbReference type="PANTHER" id="PTHR35174:SF3">
    <property type="entry name" value="BLL7171 PROTEIN"/>
    <property type="match status" value="1"/>
</dbReference>
<evidence type="ECO:0000256" key="1">
    <source>
        <dbReference type="ARBA" id="ARBA00007689"/>
    </source>
</evidence>
<dbReference type="EMBL" id="MLYO01000118">
    <property type="protein sequence ID" value="OIJ87043.1"/>
    <property type="molecule type" value="Genomic_DNA"/>
</dbReference>
<proteinExistence type="inferred from homology"/>
<name>A0A1S2NZX2_9ACTN</name>
<evidence type="ECO:0000259" key="2">
    <source>
        <dbReference type="Pfam" id="PF03795"/>
    </source>
</evidence>
<dbReference type="InterPro" id="IPR005545">
    <property type="entry name" value="YCII"/>
</dbReference>
<dbReference type="SUPFAM" id="SSF54909">
    <property type="entry name" value="Dimeric alpha+beta barrel"/>
    <property type="match status" value="1"/>
</dbReference>
<keyword evidence="4" id="KW-1185">Reference proteome</keyword>
<dbReference type="PANTHER" id="PTHR35174">
    <property type="entry name" value="BLL7171 PROTEIN-RELATED"/>
    <property type="match status" value="1"/>
</dbReference>
<feature type="domain" description="YCII-related" evidence="2">
    <location>
        <begin position="1"/>
        <end position="114"/>
    </location>
</feature>
<dbReference type="RefSeq" id="WP_071386442.1">
    <property type="nucleotide sequence ID" value="NZ_MLYO01000118.1"/>
</dbReference>
<gene>
    <name evidence="3" type="ORF">BIV23_43105</name>
</gene>
<reference evidence="3 4" key="1">
    <citation type="submission" date="2016-10" db="EMBL/GenBank/DDBJ databases">
        <title>Genome sequence of Streptomyces sp. MUSC 1.</title>
        <authorList>
            <person name="Lee L.-H."/>
            <person name="Ser H.-L."/>
            <person name="Law J.W.-F."/>
        </authorList>
    </citation>
    <scope>NUCLEOTIDE SEQUENCE [LARGE SCALE GENOMIC DNA]</scope>
    <source>
        <strain evidence="3 4">MUSC 1</strain>
    </source>
</reference>